<reference evidence="3 4" key="1">
    <citation type="submission" date="2023-08" db="EMBL/GenBank/DDBJ databases">
        <title>Nocardioides seae sp. nov., a bacterium isolated from a soil.</title>
        <authorList>
            <person name="Wang X."/>
        </authorList>
    </citation>
    <scope>NUCLEOTIDE SEQUENCE [LARGE SCALE GENOMIC DNA]</scope>
    <source>
        <strain evidence="3 4">YZH12</strain>
    </source>
</reference>
<dbReference type="InterPro" id="IPR005693">
    <property type="entry name" value="Mce"/>
</dbReference>
<dbReference type="PANTHER" id="PTHR33371:SF4">
    <property type="entry name" value="INTERMEMBRANE PHOSPHOLIPID TRANSPORT SYSTEM BINDING PROTEIN MLAD"/>
    <property type="match status" value="1"/>
</dbReference>
<organism evidence="3 4">
    <name type="scientific">Nocardioides imazamoxiresistens</name>
    <dbReference type="NCBI Taxonomy" id="3231893"/>
    <lineage>
        <taxon>Bacteria</taxon>
        <taxon>Bacillati</taxon>
        <taxon>Actinomycetota</taxon>
        <taxon>Actinomycetes</taxon>
        <taxon>Propionibacteriales</taxon>
        <taxon>Nocardioidaceae</taxon>
        <taxon>Nocardioides</taxon>
    </lineage>
</organism>
<comment type="caution">
    <text evidence="3">The sequence shown here is derived from an EMBL/GenBank/DDBJ whole genome shotgun (WGS) entry which is preliminary data.</text>
</comment>
<proteinExistence type="predicted"/>
<dbReference type="InterPro" id="IPR052336">
    <property type="entry name" value="MlaD_Phospholipid_Transporter"/>
</dbReference>
<dbReference type="PANTHER" id="PTHR33371">
    <property type="entry name" value="INTERMEMBRANE PHOSPHOLIPID TRANSPORT SYSTEM BINDING PROTEIN MLAD-RELATED"/>
    <property type="match status" value="1"/>
</dbReference>
<dbReference type="InterPro" id="IPR003399">
    <property type="entry name" value="Mce/MlaD"/>
</dbReference>
<dbReference type="Pfam" id="PF02470">
    <property type="entry name" value="MlaD"/>
    <property type="match status" value="1"/>
</dbReference>
<dbReference type="PROSITE" id="PS51257">
    <property type="entry name" value="PROKAR_LIPOPROTEIN"/>
    <property type="match status" value="1"/>
</dbReference>
<dbReference type="EMBL" id="JAVYII010000002">
    <property type="protein sequence ID" value="MDT9592479.1"/>
    <property type="molecule type" value="Genomic_DNA"/>
</dbReference>
<evidence type="ECO:0000259" key="2">
    <source>
        <dbReference type="Pfam" id="PF11887"/>
    </source>
</evidence>
<keyword evidence="4" id="KW-1185">Reference proteome</keyword>
<name>A0ABU3PTB3_9ACTN</name>
<evidence type="ECO:0000259" key="1">
    <source>
        <dbReference type="Pfam" id="PF02470"/>
    </source>
</evidence>
<evidence type="ECO:0000313" key="3">
    <source>
        <dbReference type="EMBL" id="MDT9592479.1"/>
    </source>
</evidence>
<evidence type="ECO:0000313" key="4">
    <source>
        <dbReference type="Proteomes" id="UP001268542"/>
    </source>
</evidence>
<dbReference type="RefSeq" id="WP_315731907.1">
    <property type="nucleotide sequence ID" value="NZ_JAVYII010000002.1"/>
</dbReference>
<accession>A0ABU3PTB3</accession>
<dbReference type="InterPro" id="IPR024516">
    <property type="entry name" value="Mce_C"/>
</dbReference>
<dbReference type="Pfam" id="PF11887">
    <property type="entry name" value="Mce4_CUP1"/>
    <property type="match status" value="1"/>
</dbReference>
<feature type="domain" description="Mce/MlaD" evidence="1">
    <location>
        <begin position="42"/>
        <end position="115"/>
    </location>
</feature>
<gene>
    <name evidence="3" type="ORF">RDV89_05335</name>
</gene>
<dbReference type="Proteomes" id="UP001268542">
    <property type="component" value="Unassembled WGS sequence"/>
</dbReference>
<protein>
    <submittedName>
        <fullName evidence="3">MCE family protein</fullName>
    </submittedName>
</protein>
<sequence>MTEPRTEPRTGPSRLRTALSAVALGGVLLSTGGCSVGGEGPLTVTAQFATTSGLFVGNDVGVLGVSIGTVTEIEPQGDLVEVTLEIDADQSLPATAGAVIASRSVATDRYIEITPAFEEGPRLEDGAVIPVERTAAPVEFDEVLETLQTFSDGLRGPDGEADTLNRLLEVGASTLQGRGTQINETIQEFATAASSLSGSSGDIAGTITDLDELTTVLAENETTIDQFFTSVTDATELFAAEQDNFGASLVALSDALNAIARFSVDNRAAIVNTSEGLTDVLANLLEHRAALEETIEVLPLAMRNTGDVVGDNNRVLVKLPPQYFSPAQALTEPLCSALTDTLGIGLCEQLGTSPDLLALLRQIGGLLQP</sequence>
<dbReference type="NCBIfam" id="TIGR00996">
    <property type="entry name" value="Mtu_fam_mce"/>
    <property type="match status" value="1"/>
</dbReference>
<feature type="domain" description="Mammalian cell entry C-terminal" evidence="2">
    <location>
        <begin position="121"/>
        <end position="314"/>
    </location>
</feature>